<keyword evidence="3 12" id="KW-1003">Cell membrane</keyword>
<name>A0A143HRC8_MICTH</name>
<feature type="transmembrane region" description="Helical" evidence="12">
    <location>
        <begin position="157"/>
        <end position="175"/>
    </location>
</feature>
<keyword evidence="12" id="KW-0346">Stress response</keyword>
<dbReference type="GO" id="GO:0008270">
    <property type="term" value="F:zinc ion binding"/>
    <property type="evidence" value="ECO:0007669"/>
    <property type="project" value="UniProtKB-UniRule"/>
</dbReference>
<gene>
    <name evidence="12 15" type="primary">htpX</name>
    <name evidence="14" type="ORF">A3224_04185</name>
    <name evidence="15" type="ORF">OQJ68_07210</name>
</gene>
<dbReference type="EMBL" id="JAPHQB010000009">
    <property type="protein sequence ID" value="MCX2801570.1"/>
    <property type="molecule type" value="Genomic_DNA"/>
</dbReference>
<comment type="similarity">
    <text evidence="2 12">Belongs to the peptidase M48B family.</text>
</comment>
<evidence type="ECO:0000256" key="8">
    <source>
        <dbReference type="ARBA" id="ARBA00022833"/>
    </source>
</evidence>
<dbReference type="AlphaFoldDB" id="A0A143HRC8"/>
<evidence type="ECO:0000256" key="6">
    <source>
        <dbReference type="ARBA" id="ARBA00022723"/>
    </source>
</evidence>
<feature type="binding site" evidence="12">
    <location>
        <position position="151"/>
    </location>
    <ligand>
        <name>Zn(2+)</name>
        <dbReference type="ChEBI" id="CHEBI:29105"/>
        <note>catalytic</note>
    </ligand>
</feature>
<dbReference type="CDD" id="cd07335">
    <property type="entry name" value="M48B_HtpX_like"/>
    <property type="match status" value="1"/>
</dbReference>
<keyword evidence="11 12" id="KW-0472">Membrane</keyword>
<keyword evidence="6 12" id="KW-0479">Metal-binding</keyword>
<evidence type="ECO:0000256" key="9">
    <source>
        <dbReference type="ARBA" id="ARBA00022989"/>
    </source>
</evidence>
<evidence type="ECO:0000256" key="7">
    <source>
        <dbReference type="ARBA" id="ARBA00022801"/>
    </source>
</evidence>
<evidence type="ECO:0000256" key="10">
    <source>
        <dbReference type="ARBA" id="ARBA00023049"/>
    </source>
</evidence>
<dbReference type="KEGG" id="mthd:A3224_04185"/>
<dbReference type="HAMAP" id="MF_00188">
    <property type="entry name" value="Pept_M48_protease_HtpX"/>
    <property type="match status" value="1"/>
</dbReference>
<comment type="cofactor">
    <cofactor evidence="12">
        <name>Zn(2+)</name>
        <dbReference type="ChEBI" id="CHEBI:29105"/>
    </cofactor>
    <text evidence="12">Binds 1 zinc ion per subunit.</text>
</comment>
<keyword evidence="5 12" id="KW-0812">Transmembrane</keyword>
<keyword evidence="7 12" id="KW-0378">Hydrolase</keyword>
<dbReference type="Proteomes" id="UP001209730">
    <property type="component" value="Unassembled WGS sequence"/>
</dbReference>
<protein>
    <recommendedName>
        <fullName evidence="12">Protease HtpX</fullName>
        <ecNumber evidence="12">3.4.24.-</ecNumber>
    </recommendedName>
    <alternativeName>
        <fullName evidence="12">Heat shock protein HtpX</fullName>
    </alternativeName>
</protein>
<keyword evidence="9 12" id="KW-1133">Transmembrane helix</keyword>
<evidence type="ECO:0000259" key="13">
    <source>
        <dbReference type="Pfam" id="PF01435"/>
    </source>
</evidence>
<proteinExistence type="inferred from homology"/>
<dbReference type="STRING" id="252514.A3224_04185"/>
<dbReference type="Gene3D" id="3.30.2010.10">
    <property type="entry name" value="Metalloproteases ('zincins'), catalytic domain"/>
    <property type="match status" value="1"/>
</dbReference>
<feature type="transmembrane region" description="Helical" evidence="12">
    <location>
        <begin position="43"/>
        <end position="61"/>
    </location>
</feature>
<evidence type="ECO:0000313" key="16">
    <source>
        <dbReference type="Proteomes" id="UP000076077"/>
    </source>
</evidence>
<dbReference type="InterPro" id="IPR022919">
    <property type="entry name" value="Pept_M48_protease_HtpX"/>
</dbReference>
<keyword evidence="16" id="KW-1185">Reference proteome</keyword>
<organism evidence="14 16">
    <name type="scientific">Microbulbifer thermotolerans</name>
    <dbReference type="NCBI Taxonomy" id="252514"/>
    <lineage>
        <taxon>Bacteria</taxon>
        <taxon>Pseudomonadati</taxon>
        <taxon>Pseudomonadota</taxon>
        <taxon>Gammaproteobacteria</taxon>
        <taxon>Cellvibrionales</taxon>
        <taxon>Microbulbiferaceae</taxon>
        <taxon>Microbulbifer</taxon>
    </lineage>
</organism>
<dbReference type="GO" id="GO:0005886">
    <property type="term" value="C:plasma membrane"/>
    <property type="evidence" value="ECO:0007669"/>
    <property type="project" value="UniProtKB-SubCell"/>
</dbReference>
<dbReference type="EMBL" id="CP014864">
    <property type="protein sequence ID" value="AMX04041.1"/>
    <property type="molecule type" value="Genomic_DNA"/>
</dbReference>
<dbReference type="GO" id="GO:0004222">
    <property type="term" value="F:metalloendopeptidase activity"/>
    <property type="evidence" value="ECO:0007669"/>
    <property type="project" value="UniProtKB-UniRule"/>
</dbReference>
<dbReference type="InterPro" id="IPR001915">
    <property type="entry name" value="Peptidase_M48"/>
</dbReference>
<evidence type="ECO:0000256" key="5">
    <source>
        <dbReference type="ARBA" id="ARBA00022692"/>
    </source>
</evidence>
<reference evidence="16" key="1">
    <citation type="submission" date="2016-03" db="EMBL/GenBank/DDBJ databases">
        <authorList>
            <person name="Lee Y.-S."/>
            <person name="Choi Y.-L."/>
        </authorList>
    </citation>
    <scope>NUCLEOTIDE SEQUENCE [LARGE SCALE GENOMIC DNA]</scope>
    <source>
        <strain evidence="16">DAU221</strain>
    </source>
</reference>
<feature type="binding site" evidence="12">
    <location>
        <position position="224"/>
    </location>
    <ligand>
        <name>Zn(2+)</name>
        <dbReference type="ChEBI" id="CHEBI:29105"/>
        <note>catalytic</note>
    </ligand>
</feature>
<dbReference type="PANTHER" id="PTHR43221">
    <property type="entry name" value="PROTEASE HTPX"/>
    <property type="match status" value="1"/>
</dbReference>
<evidence type="ECO:0000313" key="15">
    <source>
        <dbReference type="EMBL" id="MCX2801570.1"/>
    </source>
</evidence>
<feature type="transmembrane region" description="Helical" evidence="12">
    <location>
        <begin position="12"/>
        <end position="31"/>
    </location>
</feature>
<keyword evidence="8 12" id="KW-0862">Zinc</keyword>
<evidence type="ECO:0000313" key="14">
    <source>
        <dbReference type="EMBL" id="AMX04041.1"/>
    </source>
</evidence>
<reference evidence="15" key="3">
    <citation type="submission" date="2022-11" db="EMBL/GenBank/DDBJ databases">
        <title>Chitin-degrading and fungicidal potential of chitinolytic bacterial strains from marine environment of the Pacific Ocean regions.</title>
        <authorList>
            <person name="Pentekhina I."/>
            <person name="Nedashkovskaya O."/>
            <person name="Seitkalieva A."/>
            <person name="Podvolotskaya A."/>
            <person name="Tekutyeva L."/>
            <person name="Balabanova L."/>
        </authorList>
    </citation>
    <scope>NUCLEOTIDE SEQUENCE</scope>
    <source>
        <strain evidence="15">KMM 6838</strain>
    </source>
</reference>
<evidence type="ECO:0000256" key="11">
    <source>
        <dbReference type="ARBA" id="ARBA00023136"/>
    </source>
</evidence>
<evidence type="ECO:0000256" key="1">
    <source>
        <dbReference type="ARBA" id="ARBA00004651"/>
    </source>
</evidence>
<dbReference type="PANTHER" id="PTHR43221:SF1">
    <property type="entry name" value="PROTEASE HTPX"/>
    <property type="match status" value="1"/>
</dbReference>
<comment type="subcellular location">
    <subcellularLocation>
        <location evidence="1 12">Cell membrane</location>
        <topology evidence="1 12">Multi-pass membrane protein</topology>
    </subcellularLocation>
</comment>
<accession>A0A143HRC8</accession>
<reference evidence="14" key="2">
    <citation type="submission" date="2016-03" db="EMBL/GenBank/DDBJ databases">
        <authorList>
            <person name="Ploux O."/>
        </authorList>
    </citation>
    <scope>NUCLEOTIDE SEQUENCE [LARGE SCALE GENOMIC DNA]</scope>
    <source>
        <strain evidence="14">DAU221</strain>
    </source>
</reference>
<sequence>MLRIGLFLLTNLAVLVLVGIVFNLLGIGGILEANGVDLNMGALLTMCAIFGFGGAFISLLMSKTMARISTRTQVIDQPRTADEQWLVETVRELSQKAGIGMPDVGIFPMPQANAFATGWNRNDALVAVSSGLLERFNRDEARAVIGHEIGHVANGDMVTLALIQGVVNTFVMFFARLVGFFVDRVLMKNEEGLGIGYYVTSIIMDIIFGALAMIVVAWFSRRREYRADAAGATLASPHSMIAALQRLKAESDTGREEPLPSNMKAFGIYGNMGRLLASHPPLEDRILALQNRLR</sequence>
<dbReference type="Proteomes" id="UP000076077">
    <property type="component" value="Chromosome"/>
</dbReference>
<dbReference type="InterPro" id="IPR050083">
    <property type="entry name" value="HtpX_protease"/>
</dbReference>
<feature type="binding site" evidence="12">
    <location>
        <position position="147"/>
    </location>
    <ligand>
        <name>Zn(2+)</name>
        <dbReference type="ChEBI" id="CHEBI:29105"/>
        <note>catalytic</note>
    </ligand>
</feature>
<evidence type="ECO:0000256" key="2">
    <source>
        <dbReference type="ARBA" id="ARBA00009779"/>
    </source>
</evidence>
<dbReference type="GeneID" id="76607251"/>
<dbReference type="NCBIfam" id="NF003965">
    <property type="entry name" value="PRK05457.1"/>
    <property type="match status" value="1"/>
</dbReference>
<dbReference type="GO" id="GO:0006508">
    <property type="term" value="P:proteolysis"/>
    <property type="evidence" value="ECO:0007669"/>
    <property type="project" value="UniProtKB-KW"/>
</dbReference>
<dbReference type="RefSeq" id="WP_067157417.1">
    <property type="nucleotide sequence ID" value="NZ_CP014864.1"/>
</dbReference>
<evidence type="ECO:0000256" key="4">
    <source>
        <dbReference type="ARBA" id="ARBA00022670"/>
    </source>
</evidence>
<keyword evidence="10 12" id="KW-0482">Metalloprotease</keyword>
<feature type="active site" evidence="12">
    <location>
        <position position="148"/>
    </location>
</feature>
<evidence type="ECO:0000256" key="12">
    <source>
        <dbReference type="HAMAP-Rule" id="MF_00188"/>
    </source>
</evidence>
<keyword evidence="4 12" id="KW-0645">Protease</keyword>
<feature type="transmembrane region" description="Helical" evidence="12">
    <location>
        <begin position="195"/>
        <end position="219"/>
    </location>
</feature>
<dbReference type="OrthoDB" id="15218at2"/>
<evidence type="ECO:0000256" key="3">
    <source>
        <dbReference type="ARBA" id="ARBA00022475"/>
    </source>
</evidence>
<feature type="domain" description="Peptidase M48" evidence="13">
    <location>
        <begin position="82"/>
        <end position="292"/>
    </location>
</feature>
<dbReference type="EC" id="3.4.24.-" evidence="12"/>
<dbReference type="Pfam" id="PF01435">
    <property type="entry name" value="Peptidase_M48"/>
    <property type="match status" value="1"/>
</dbReference>